<sequence>TKDITELEFDNWLSTVYLPVNQLKKSATKLCRLHWTSNMSKNRSVKHAPTEEDKQALKAIAVVFSSLASNISPMLPAESGIIDLADKDCECVVVLTTEHIANSESSYHDAIALGNDSEEALAKNVELLSVNMVIGNVRNPLFAYNNKRVGVRRQAEKVSFASLQRKIVTGAPHYGNKPDFSILLDLIAD</sequence>
<feature type="non-terminal residue" evidence="1">
    <location>
        <position position="189"/>
    </location>
</feature>
<evidence type="ECO:0000313" key="2">
    <source>
        <dbReference type="Proteomes" id="UP000789739"/>
    </source>
</evidence>
<keyword evidence="2" id="KW-1185">Reference proteome</keyword>
<accession>A0A9N9H2J8</accession>
<evidence type="ECO:0000313" key="1">
    <source>
        <dbReference type="EMBL" id="CAG8653284.1"/>
    </source>
</evidence>
<organism evidence="1 2">
    <name type="scientific">Paraglomus brasilianum</name>
    <dbReference type="NCBI Taxonomy" id="144538"/>
    <lineage>
        <taxon>Eukaryota</taxon>
        <taxon>Fungi</taxon>
        <taxon>Fungi incertae sedis</taxon>
        <taxon>Mucoromycota</taxon>
        <taxon>Glomeromycotina</taxon>
        <taxon>Glomeromycetes</taxon>
        <taxon>Paraglomerales</taxon>
        <taxon>Paraglomeraceae</taxon>
        <taxon>Paraglomus</taxon>
    </lineage>
</organism>
<feature type="non-terminal residue" evidence="1">
    <location>
        <position position="1"/>
    </location>
</feature>
<reference evidence="1" key="1">
    <citation type="submission" date="2021-06" db="EMBL/GenBank/DDBJ databases">
        <authorList>
            <person name="Kallberg Y."/>
            <person name="Tangrot J."/>
            <person name="Rosling A."/>
        </authorList>
    </citation>
    <scope>NUCLEOTIDE SEQUENCE</scope>
    <source>
        <strain evidence="1">BR232B</strain>
    </source>
</reference>
<dbReference type="AlphaFoldDB" id="A0A9N9H2J8"/>
<proteinExistence type="predicted"/>
<name>A0A9N9H2J8_9GLOM</name>
<comment type="caution">
    <text evidence="1">The sequence shown here is derived from an EMBL/GenBank/DDBJ whole genome shotgun (WGS) entry which is preliminary data.</text>
</comment>
<gene>
    <name evidence="1" type="ORF">PBRASI_LOCUS10376</name>
</gene>
<dbReference type="EMBL" id="CAJVPI010003042">
    <property type="protein sequence ID" value="CAG8653284.1"/>
    <property type="molecule type" value="Genomic_DNA"/>
</dbReference>
<protein>
    <submittedName>
        <fullName evidence="1">3340_t:CDS:1</fullName>
    </submittedName>
</protein>
<dbReference type="Proteomes" id="UP000789739">
    <property type="component" value="Unassembled WGS sequence"/>
</dbReference>